<sequence length="126" mass="13585">MLFPVTVSSAELEPDGVADLARLLRAELLETDADDVRFVTEGPVPEGVKAAEALAIGAMLVAAAPEVLPAVIDTILSWLKRQPRDVEVEIDGDRFRGPVTRAQRDQLVAAFLDRAAARPDDRDDPA</sequence>
<dbReference type="RefSeq" id="WP_203940722.1">
    <property type="nucleotide sequence ID" value="NZ_BAAAGJ010000005.1"/>
</dbReference>
<accession>A0A8J3YB84</accession>
<organism evidence="1 2">
    <name type="scientific">Spirilliplanes yamanashiensis</name>
    <dbReference type="NCBI Taxonomy" id="42233"/>
    <lineage>
        <taxon>Bacteria</taxon>
        <taxon>Bacillati</taxon>
        <taxon>Actinomycetota</taxon>
        <taxon>Actinomycetes</taxon>
        <taxon>Micromonosporales</taxon>
        <taxon>Micromonosporaceae</taxon>
        <taxon>Spirilliplanes</taxon>
    </lineage>
</organism>
<protein>
    <submittedName>
        <fullName evidence="1">Uncharacterized protein</fullName>
    </submittedName>
</protein>
<dbReference type="AlphaFoldDB" id="A0A8J3YB84"/>
<reference evidence="1" key="1">
    <citation type="submission" date="2021-01" db="EMBL/GenBank/DDBJ databases">
        <title>Whole genome shotgun sequence of Spirilliplanes yamanashiensis NBRC 15828.</title>
        <authorList>
            <person name="Komaki H."/>
            <person name="Tamura T."/>
        </authorList>
    </citation>
    <scope>NUCLEOTIDE SEQUENCE</scope>
    <source>
        <strain evidence="1">NBRC 15828</strain>
    </source>
</reference>
<evidence type="ECO:0000313" key="1">
    <source>
        <dbReference type="EMBL" id="GIJ05511.1"/>
    </source>
</evidence>
<dbReference type="Proteomes" id="UP000652013">
    <property type="component" value="Unassembled WGS sequence"/>
</dbReference>
<gene>
    <name evidence="1" type="ORF">Sya03_48630</name>
</gene>
<comment type="caution">
    <text evidence="1">The sequence shown here is derived from an EMBL/GenBank/DDBJ whole genome shotgun (WGS) entry which is preliminary data.</text>
</comment>
<dbReference type="EMBL" id="BOOY01000034">
    <property type="protein sequence ID" value="GIJ05511.1"/>
    <property type="molecule type" value="Genomic_DNA"/>
</dbReference>
<proteinExistence type="predicted"/>
<name>A0A8J3YB84_9ACTN</name>
<keyword evidence="2" id="KW-1185">Reference proteome</keyword>
<evidence type="ECO:0000313" key="2">
    <source>
        <dbReference type="Proteomes" id="UP000652013"/>
    </source>
</evidence>